<keyword evidence="2" id="KW-1185">Reference proteome</keyword>
<dbReference type="Proteomes" id="UP000298663">
    <property type="component" value="Unassembled WGS sequence"/>
</dbReference>
<protein>
    <submittedName>
        <fullName evidence="1">Uncharacterized protein</fullName>
    </submittedName>
</protein>
<comment type="caution">
    <text evidence="1">The sequence shown here is derived from an EMBL/GenBank/DDBJ whole genome shotgun (WGS) entry which is preliminary data.</text>
</comment>
<evidence type="ECO:0000313" key="2">
    <source>
        <dbReference type="Proteomes" id="UP000298663"/>
    </source>
</evidence>
<name>A0A4U5LP00_STECR</name>
<dbReference type="EMBL" id="AZBU02000014">
    <property type="protein sequence ID" value="TKR57623.1"/>
    <property type="molecule type" value="Genomic_DNA"/>
</dbReference>
<accession>A0A4U5LP00</accession>
<proteinExistence type="predicted"/>
<evidence type="ECO:0000313" key="1">
    <source>
        <dbReference type="EMBL" id="TKR57623.1"/>
    </source>
</evidence>
<reference evidence="1 2" key="1">
    <citation type="journal article" date="2015" name="Genome Biol.">
        <title>Comparative genomics of Steinernema reveals deeply conserved gene regulatory networks.</title>
        <authorList>
            <person name="Dillman A.R."/>
            <person name="Macchietto M."/>
            <person name="Porter C.F."/>
            <person name="Rogers A."/>
            <person name="Williams B."/>
            <person name="Antoshechkin I."/>
            <person name="Lee M.M."/>
            <person name="Goodwin Z."/>
            <person name="Lu X."/>
            <person name="Lewis E.E."/>
            <person name="Goodrich-Blair H."/>
            <person name="Stock S.P."/>
            <person name="Adams B.J."/>
            <person name="Sternberg P.W."/>
            <person name="Mortazavi A."/>
        </authorList>
    </citation>
    <scope>NUCLEOTIDE SEQUENCE [LARGE SCALE GENOMIC DNA]</scope>
    <source>
        <strain evidence="1 2">ALL</strain>
    </source>
</reference>
<sequence length="69" mass="8356">MYLCTFRLQQQIMRYRLNSERMRTGKYFEDVLVPLRHTQAHKIMFAAELGGRARRRRRTATALLKTNKR</sequence>
<organism evidence="1 2">
    <name type="scientific">Steinernema carpocapsae</name>
    <name type="common">Entomopathogenic nematode</name>
    <dbReference type="NCBI Taxonomy" id="34508"/>
    <lineage>
        <taxon>Eukaryota</taxon>
        <taxon>Metazoa</taxon>
        <taxon>Ecdysozoa</taxon>
        <taxon>Nematoda</taxon>
        <taxon>Chromadorea</taxon>
        <taxon>Rhabditida</taxon>
        <taxon>Tylenchina</taxon>
        <taxon>Panagrolaimomorpha</taxon>
        <taxon>Strongyloidoidea</taxon>
        <taxon>Steinernematidae</taxon>
        <taxon>Steinernema</taxon>
    </lineage>
</organism>
<gene>
    <name evidence="1" type="ORF">L596_030302</name>
</gene>
<dbReference type="AlphaFoldDB" id="A0A4U5LP00"/>
<reference evidence="1 2" key="2">
    <citation type="journal article" date="2019" name="G3 (Bethesda)">
        <title>Hybrid Assembly of the Genome of the Entomopathogenic Nematode Steinernema carpocapsae Identifies the X-Chromosome.</title>
        <authorList>
            <person name="Serra L."/>
            <person name="Macchietto M."/>
            <person name="Macias-Munoz A."/>
            <person name="McGill C.J."/>
            <person name="Rodriguez I.M."/>
            <person name="Rodriguez B."/>
            <person name="Murad R."/>
            <person name="Mortazavi A."/>
        </authorList>
    </citation>
    <scope>NUCLEOTIDE SEQUENCE [LARGE SCALE GENOMIC DNA]</scope>
    <source>
        <strain evidence="1 2">ALL</strain>
    </source>
</reference>